<comment type="catalytic activity">
    <reaction evidence="20">
        <text>N(6)-methyl-dATP + H2O = N(6)-methyl-dAMP + diphosphate + H(+)</text>
        <dbReference type="Rhea" id="RHEA:67604"/>
        <dbReference type="ChEBI" id="CHEBI:15377"/>
        <dbReference type="ChEBI" id="CHEBI:15378"/>
        <dbReference type="ChEBI" id="CHEBI:33019"/>
        <dbReference type="ChEBI" id="CHEBI:169976"/>
        <dbReference type="ChEBI" id="CHEBI:172872"/>
    </reaction>
    <physiologicalReaction direction="left-to-right" evidence="20">
        <dbReference type="Rhea" id="RHEA:67605"/>
    </physiologicalReaction>
</comment>
<comment type="catalytic activity">
    <reaction evidence="7">
        <text>8-oxo-dATP + H2O = 8-oxo-dAMP + diphosphate + H(+)</text>
        <dbReference type="Rhea" id="RHEA:65396"/>
        <dbReference type="ChEBI" id="CHEBI:15377"/>
        <dbReference type="ChEBI" id="CHEBI:15378"/>
        <dbReference type="ChEBI" id="CHEBI:33019"/>
        <dbReference type="ChEBI" id="CHEBI:71361"/>
        <dbReference type="ChEBI" id="CHEBI:172871"/>
    </reaction>
    <physiologicalReaction direction="left-to-right" evidence="7">
        <dbReference type="Rhea" id="RHEA:65397"/>
    </physiologicalReaction>
</comment>
<evidence type="ECO:0000256" key="11">
    <source>
        <dbReference type="ARBA" id="ARBA00026103"/>
    </source>
</evidence>
<evidence type="ECO:0000256" key="21">
    <source>
        <dbReference type="ARBA" id="ARBA00053094"/>
    </source>
</evidence>
<dbReference type="AlphaFoldDB" id="A0A813KVX5"/>
<reference evidence="24" key="1">
    <citation type="submission" date="2021-02" db="EMBL/GenBank/DDBJ databases">
        <authorList>
            <person name="Dougan E. K."/>
            <person name="Rhodes N."/>
            <person name="Thang M."/>
            <person name="Chan C."/>
        </authorList>
    </citation>
    <scope>NUCLEOTIDE SEQUENCE</scope>
</reference>
<comment type="subunit">
    <text evidence="3">Monomer.</text>
</comment>
<dbReference type="EMBL" id="CAJNNW010032650">
    <property type="protein sequence ID" value="CAE8714507.1"/>
    <property type="molecule type" value="Genomic_DNA"/>
</dbReference>
<dbReference type="GO" id="GO:0008413">
    <property type="term" value="F:8-oxo-7,8-dihydroguanosine triphosphate pyrophosphatase activity"/>
    <property type="evidence" value="ECO:0007669"/>
    <property type="project" value="InterPro"/>
</dbReference>
<dbReference type="GO" id="GO:0046872">
    <property type="term" value="F:metal ion binding"/>
    <property type="evidence" value="ECO:0007669"/>
    <property type="project" value="UniProtKB-KW"/>
</dbReference>
<evidence type="ECO:0000256" key="6">
    <source>
        <dbReference type="ARBA" id="ARBA00022842"/>
    </source>
</evidence>
<evidence type="ECO:0000256" key="16">
    <source>
        <dbReference type="ARBA" id="ARBA00031927"/>
    </source>
</evidence>
<keyword evidence="4" id="KW-0479">Metal-binding</keyword>
<dbReference type="GO" id="GO:0042262">
    <property type="term" value="P:DNA protection"/>
    <property type="evidence" value="ECO:0007669"/>
    <property type="project" value="InterPro"/>
</dbReference>
<evidence type="ECO:0000256" key="7">
    <source>
        <dbReference type="ARBA" id="ARBA00024448"/>
    </source>
</evidence>
<evidence type="ECO:0000256" key="9">
    <source>
        <dbReference type="ARBA" id="ARBA00024486"/>
    </source>
</evidence>
<dbReference type="InterPro" id="IPR000086">
    <property type="entry name" value="NUDIX_hydrolase_dom"/>
</dbReference>
<comment type="catalytic activity">
    <reaction evidence="8">
        <text>2-oxo-dATP + H2O = 2-oxo-dAMP + diphosphate + H(+)</text>
        <dbReference type="Rhea" id="RHEA:31583"/>
        <dbReference type="ChEBI" id="CHEBI:15377"/>
        <dbReference type="ChEBI" id="CHEBI:15378"/>
        <dbReference type="ChEBI" id="CHEBI:33019"/>
        <dbReference type="ChEBI" id="CHEBI:63212"/>
        <dbReference type="ChEBI" id="CHEBI:77897"/>
        <dbReference type="EC" id="3.6.1.56"/>
    </reaction>
    <physiologicalReaction direction="left-to-right" evidence="8">
        <dbReference type="Rhea" id="RHEA:31584"/>
    </physiologicalReaction>
</comment>
<dbReference type="CDD" id="cd03427">
    <property type="entry name" value="NUDIX_MTH1_Nudt1"/>
    <property type="match status" value="1"/>
</dbReference>
<comment type="catalytic activity">
    <reaction evidence="10">
        <text>2-oxo-ATP + H2O = 2-oxo-AMP + diphosphate + H(+)</text>
        <dbReference type="Rhea" id="RHEA:67392"/>
        <dbReference type="ChEBI" id="CHEBI:15377"/>
        <dbReference type="ChEBI" id="CHEBI:15378"/>
        <dbReference type="ChEBI" id="CHEBI:33019"/>
        <dbReference type="ChEBI" id="CHEBI:71395"/>
        <dbReference type="ChEBI" id="CHEBI:172878"/>
    </reaction>
    <physiologicalReaction direction="left-to-right" evidence="10">
        <dbReference type="Rhea" id="RHEA:67393"/>
    </physiologicalReaction>
</comment>
<dbReference type="Gene3D" id="3.90.79.10">
    <property type="entry name" value="Nucleoside Triphosphate Pyrophosphohydrolase"/>
    <property type="match status" value="1"/>
</dbReference>
<dbReference type="SUPFAM" id="SSF55811">
    <property type="entry name" value="Nudix"/>
    <property type="match status" value="1"/>
</dbReference>
<keyword evidence="6" id="KW-0460">Magnesium</keyword>
<comment type="similarity">
    <text evidence="2">Belongs to the Nudix hydrolase family.</text>
</comment>
<evidence type="ECO:0000256" key="10">
    <source>
        <dbReference type="ARBA" id="ARBA00024596"/>
    </source>
</evidence>
<dbReference type="InterPro" id="IPR003563">
    <property type="entry name" value="8ODP"/>
</dbReference>
<evidence type="ECO:0000313" key="24">
    <source>
        <dbReference type="EMBL" id="CAE8714507.1"/>
    </source>
</evidence>
<accession>A0A813KVX5</accession>
<dbReference type="PANTHER" id="PTHR43758:SF2">
    <property type="entry name" value="OXIDIZED PURINE NUCLEOSIDE TRIPHOSPHATE HYDROLASE"/>
    <property type="match status" value="1"/>
</dbReference>
<feature type="region of interest" description="Disordered" evidence="22">
    <location>
        <begin position="527"/>
        <end position="557"/>
    </location>
</feature>
<protein>
    <recommendedName>
        <fullName evidence="12">Oxidized purine nucleoside triphosphate hydrolase</fullName>
        <ecNumber evidence="11">3.6.1.56</ecNumber>
    </recommendedName>
    <alternativeName>
        <fullName evidence="16">2-hydroxy-dATP diphosphatase</fullName>
    </alternativeName>
    <alternativeName>
        <fullName evidence="15">7,8-dihydro-8-oxoguanine triphosphatase</fullName>
    </alternativeName>
    <alternativeName>
        <fullName evidence="14">8-oxo-dGTPase</fullName>
    </alternativeName>
    <alternativeName>
        <fullName evidence="17">Methylated purine nucleoside triphosphate hydrolase</fullName>
    </alternativeName>
    <alternativeName>
        <fullName evidence="13">Nucleoside diphosphate-linked moiety X motif 1</fullName>
    </alternativeName>
</protein>
<keyword evidence="5" id="KW-0378">Hydrolase</keyword>
<sequence>MANTQKNARGASSVEDRQVLLGLKKRGFGAGKLNGFGGKLEPGETLEESAARELLEECGLRVASDDLHWRGTLTYLYDTKPKPLEVSVFDLEKWEGEPCETEEMSPAWFAHEDVPLAEMWADDTYWLIQYLDGLLPTPFVGRFRFKGHEGADSWVVLESAVSSLAPPSIPRALDGCTPLPGAAMIVSTVSFRKAPGGSARPLESFIRFHLLKGFARVLIFVDSAEDVAVLDVVRRFPRSRVLFRVRGPELLAEQKSRCPSFSALAPFMDSEVSARQLLDAEYAMDAAPALGCFWLVCLDSDEFFFTSEASVVPHFEALAAEGVSQMTYLNHEGVPELVETPDYFATTTLFKRHHFAVPLSSQARGCLRFWMDRSKRSQYLLFFDNGKSACRTGCAAKPKSQHLWQLPSGHRSCTGLADPRSLDVEGYRSCSDPCILHFPICGLAWLQGKYQTLGSFPDAWLGKVPLFESFHKDAREAHAAGDEALKALFFREVMLDDPIEVERQLASGTCIRILEHTQLLNATPLTPREATATGCPERPRQISDATAGPMDEGPQGIERGWIMSKAMGFL</sequence>
<evidence type="ECO:0000256" key="4">
    <source>
        <dbReference type="ARBA" id="ARBA00022723"/>
    </source>
</evidence>
<evidence type="ECO:0000256" key="8">
    <source>
        <dbReference type="ARBA" id="ARBA00024459"/>
    </source>
</evidence>
<comment type="function">
    <text evidence="21">Oxidized purine nucleoside triphosphate hydrolase which is a prominent sanitizer of the oxidized nucleotide pool. Catalyzes the hydrolysis of 2-oxo-dATP (2-hydroxy-dATP) into 2-oxo-dAMP. Also has a significant hydrolase activity toward 2-oxo-ATP, 8-oxo-dGTP and 8-oxo-dATP. Through the hydrolysis of oxidized purine nucleoside triphosphates, prevents their incorporation into DNA and the subsequent transversions A:T to C:G and G:C to T:A. Also catalyzes the hydrolysis of methylated purine nucleoside triphosphate preventing their integration into DNA. Through this antimutagenic activity protects cells from oxidative stress.</text>
</comment>
<dbReference type="EC" id="3.6.1.56" evidence="11"/>
<evidence type="ECO:0000256" key="5">
    <source>
        <dbReference type="ARBA" id="ARBA00022801"/>
    </source>
</evidence>
<evidence type="ECO:0000256" key="18">
    <source>
        <dbReference type="ARBA" id="ARBA00048002"/>
    </source>
</evidence>
<evidence type="ECO:0000256" key="19">
    <source>
        <dbReference type="ARBA" id="ARBA00048894"/>
    </source>
</evidence>
<comment type="catalytic activity">
    <reaction evidence="18">
        <text>N(6)-methyl-ATP + H2O = N(6)-methyl-AMP + diphosphate + H(+)</text>
        <dbReference type="Rhea" id="RHEA:67608"/>
        <dbReference type="ChEBI" id="CHEBI:15377"/>
        <dbReference type="ChEBI" id="CHEBI:15378"/>
        <dbReference type="ChEBI" id="CHEBI:33019"/>
        <dbReference type="ChEBI" id="CHEBI:144842"/>
        <dbReference type="ChEBI" id="CHEBI:172873"/>
    </reaction>
    <physiologicalReaction direction="left-to-right" evidence="18">
        <dbReference type="Rhea" id="RHEA:67609"/>
    </physiologicalReaction>
</comment>
<dbReference type="GO" id="GO:0008828">
    <property type="term" value="F:dATP diphosphatase activity"/>
    <property type="evidence" value="ECO:0007669"/>
    <property type="project" value="UniProtKB-EC"/>
</dbReference>
<dbReference type="Pfam" id="PF00293">
    <property type="entry name" value="NUDIX"/>
    <property type="match status" value="1"/>
</dbReference>
<proteinExistence type="inferred from homology"/>
<gene>
    <name evidence="24" type="ORF">PGLA2088_LOCUS38035</name>
</gene>
<evidence type="ECO:0000256" key="3">
    <source>
        <dbReference type="ARBA" id="ARBA00011245"/>
    </source>
</evidence>
<dbReference type="GO" id="GO:0005737">
    <property type="term" value="C:cytoplasm"/>
    <property type="evidence" value="ECO:0007669"/>
    <property type="project" value="TreeGrafter"/>
</dbReference>
<evidence type="ECO:0000256" key="15">
    <source>
        <dbReference type="ARBA" id="ARBA00030682"/>
    </source>
</evidence>
<evidence type="ECO:0000259" key="23">
    <source>
        <dbReference type="PROSITE" id="PS51462"/>
    </source>
</evidence>
<evidence type="ECO:0000256" key="14">
    <source>
        <dbReference type="ARBA" id="ARBA00030634"/>
    </source>
</evidence>
<evidence type="ECO:0000256" key="20">
    <source>
        <dbReference type="ARBA" id="ARBA00049032"/>
    </source>
</evidence>
<evidence type="ECO:0000256" key="1">
    <source>
        <dbReference type="ARBA" id="ARBA00001946"/>
    </source>
</evidence>
<dbReference type="Proteomes" id="UP000626109">
    <property type="component" value="Unassembled WGS sequence"/>
</dbReference>
<dbReference type="InterPro" id="IPR015797">
    <property type="entry name" value="NUDIX_hydrolase-like_dom_sf"/>
</dbReference>
<evidence type="ECO:0000256" key="2">
    <source>
        <dbReference type="ARBA" id="ARBA00005582"/>
    </source>
</evidence>
<comment type="catalytic activity">
    <reaction evidence="19">
        <text>O(6)-methyl-dGTP + H2O = O(6)-methyl-dGMP + diphosphate + H(+)</text>
        <dbReference type="Rhea" id="RHEA:67600"/>
        <dbReference type="ChEBI" id="CHEBI:15377"/>
        <dbReference type="ChEBI" id="CHEBI:15378"/>
        <dbReference type="ChEBI" id="CHEBI:33019"/>
        <dbReference type="ChEBI" id="CHEBI:169974"/>
        <dbReference type="ChEBI" id="CHEBI:169975"/>
    </reaction>
    <physiologicalReaction direction="left-to-right" evidence="19">
        <dbReference type="Rhea" id="RHEA:67601"/>
    </physiologicalReaction>
</comment>
<dbReference type="PANTHER" id="PTHR43758">
    <property type="entry name" value="7,8-DIHYDRO-8-OXOGUANINE TRIPHOSPHATASE"/>
    <property type="match status" value="1"/>
</dbReference>
<name>A0A813KVX5_POLGL</name>
<organism evidence="24 25">
    <name type="scientific">Polarella glacialis</name>
    <name type="common">Dinoflagellate</name>
    <dbReference type="NCBI Taxonomy" id="89957"/>
    <lineage>
        <taxon>Eukaryota</taxon>
        <taxon>Sar</taxon>
        <taxon>Alveolata</taxon>
        <taxon>Dinophyceae</taxon>
        <taxon>Suessiales</taxon>
        <taxon>Suessiaceae</taxon>
        <taxon>Polarella</taxon>
    </lineage>
</organism>
<comment type="cofactor">
    <cofactor evidence="1">
        <name>Mg(2+)</name>
        <dbReference type="ChEBI" id="CHEBI:18420"/>
    </cofactor>
</comment>
<feature type="domain" description="Nudix hydrolase" evidence="23">
    <location>
        <begin position="1"/>
        <end position="135"/>
    </location>
</feature>
<dbReference type="PRINTS" id="PR01403">
    <property type="entry name" value="8OXTPHPHTASE"/>
</dbReference>
<evidence type="ECO:0000256" key="22">
    <source>
        <dbReference type="SAM" id="MobiDB-lite"/>
    </source>
</evidence>
<evidence type="ECO:0000313" key="25">
    <source>
        <dbReference type="Proteomes" id="UP000626109"/>
    </source>
</evidence>
<evidence type="ECO:0000256" key="12">
    <source>
        <dbReference type="ARBA" id="ARBA00026218"/>
    </source>
</evidence>
<dbReference type="PROSITE" id="PS51462">
    <property type="entry name" value="NUDIX"/>
    <property type="match status" value="1"/>
</dbReference>
<evidence type="ECO:0000256" key="13">
    <source>
        <dbReference type="ARBA" id="ARBA00029673"/>
    </source>
</evidence>
<comment type="caution">
    <text evidence="24">The sequence shown here is derived from an EMBL/GenBank/DDBJ whole genome shotgun (WGS) entry which is preliminary data.</text>
</comment>
<comment type="catalytic activity">
    <reaction evidence="9">
        <text>8-oxo-dGTP + H2O = 8-oxo-dGMP + diphosphate + H(+)</text>
        <dbReference type="Rhea" id="RHEA:31575"/>
        <dbReference type="ChEBI" id="CHEBI:15377"/>
        <dbReference type="ChEBI" id="CHEBI:15378"/>
        <dbReference type="ChEBI" id="CHEBI:33019"/>
        <dbReference type="ChEBI" id="CHEBI:63224"/>
        <dbReference type="ChEBI" id="CHEBI:77896"/>
    </reaction>
    <physiologicalReaction direction="left-to-right" evidence="9">
        <dbReference type="Rhea" id="RHEA:31576"/>
    </physiologicalReaction>
</comment>
<evidence type="ECO:0000256" key="17">
    <source>
        <dbReference type="ARBA" id="ARBA00032071"/>
    </source>
</evidence>